<accession>A0A0C9YLX6</accession>
<dbReference type="GO" id="GO:0006412">
    <property type="term" value="P:translation"/>
    <property type="evidence" value="ECO:0007669"/>
    <property type="project" value="TreeGrafter"/>
</dbReference>
<reference evidence="8" key="2">
    <citation type="submission" date="2015-01" db="EMBL/GenBank/DDBJ databases">
        <title>Evolutionary Origins and Diversification of the Mycorrhizal Mutualists.</title>
        <authorList>
            <consortium name="DOE Joint Genome Institute"/>
            <consortium name="Mycorrhizal Genomics Consortium"/>
            <person name="Kohler A."/>
            <person name="Kuo A."/>
            <person name="Nagy L.G."/>
            <person name="Floudas D."/>
            <person name="Copeland A."/>
            <person name="Barry K.W."/>
            <person name="Cichocki N."/>
            <person name="Veneault-Fourrey C."/>
            <person name="LaButti K."/>
            <person name="Lindquist E.A."/>
            <person name="Lipzen A."/>
            <person name="Lundell T."/>
            <person name="Morin E."/>
            <person name="Murat C."/>
            <person name="Riley R."/>
            <person name="Ohm R."/>
            <person name="Sun H."/>
            <person name="Tunlid A."/>
            <person name="Henrissat B."/>
            <person name="Grigoriev I.V."/>
            <person name="Hibbett D.S."/>
            <person name="Martin F."/>
        </authorList>
    </citation>
    <scope>NUCLEOTIDE SEQUENCE [LARGE SCALE GENOMIC DNA]</scope>
    <source>
        <strain evidence="8">LaAM-08-1</strain>
    </source>
</reference>
<comment type="similarity">
    <text evidence="2">Belongs to the mitochondrion-specific ribosomal protein mL41 family.</text>
</comment>
<dbReference type="HOGENOM" id="CLU_129079_0_0_1"/>
<evidence type="ECO:0000256" key="1">
    <source>
        <dbReference type="ARBA" id="ARBA00004173"/>
    </source>
</evidence>
<proteinExistence type="inferred from homology"/>
<gene>
    <name evidence="7" type="ORF">K443DRAFT_672032</name>
</gene>
<keyword evidence="8" id="KW-1185">Reference proteome</keyword>
<dbReference type="GO" id="GO:0003735">
    <property type="term" value="F:structural constituent of ribosome"/>
    <property type="evidence" value="ECO:0007669"/>
    <property type="project" value="InterPro"/>
</dbReference>
<evidence type="ECO:0000313" key="7">
    <source>
        <dbReference type="EMBL" id="KIK08988.1"/>
    </source>
</evidence>
<dbReference type="EMBL" id="KN838540">
    <property type="protein sequence ID" value="KIK08988.1"/>
    <property type="molecule type" value="Genomic_DNA"/>
</dbReference>
<evidence type="ECO:0000256" key="6">
    <source>
        <dbReference type="ARBA" id="ARBA00023274"/>
    </source>
</evidence>
<protein>
    <submittedName>
        <fullName evidence="7">Uncharacterized protein</fullName>
    </submittedName>
</protein>
<dbReference type="GO" id="GO:0005762">
    <property type="term" value="C:mitochondrial large ribosomal subunit"/>
    <property type="evidence" value="ECO:0007669"/>
    <property type="project" value="InterPro"/>
</dbReference>
<dbReference type="AlphaFoldDB" id="A0A0C9YLX6"/>
<dbReference type="OrthoDB" id="408933at2759"/>
<sequence>MFATAVRLSKASRAPLSPKRANKDFYKGTRQAFLPGGHRTGAPGKHVIGGKAKYRLMDEKVRVFVAPPIQDIIDSPLKPYVSLQVRLTRQEERAAIGRFRGSGGFTGQHMLRAARAAESKNGSEVAKVEGNVS</sequence>
<evidence type="ECO:0000256" key="2">
    <source>
        <dbReference type="ARBA" id="ARBA00010152"/>
    </source>
</evidence>
<reference evidence="7 8" key="1">
    <citation type="submission" date="2014-04" db="EMBL/GenBank/DDBJ databases">
        <authorList>
            <consortium name="DOE Joint Genome Institute"/>
            <person name="Kuo A."/>
            <person name="Kohler A."/>
            <person name="Nagy L.G."/>
            <person name="Floudas D."/>
            <person name="Copeland A."/>
            <person name="Barry K.W."/>
            <person name="Cichocki N."/>
            <person name="Veneault-Fourrey C."/>
            <person name="LaButti K."/>
            <person name="Lindquist E.A."/>
            <person name="Lipzen A."/>
            <person name="Lundell T."/>
            <person name="Morin E."/>
            <person name="Murat C."/>
            <person name="Sun H."/>
            <person name="Tunlid A."/>
            <person name="Henrissat B."/>
            <person name="Grigoriev I.V."/>
            <person name="Hibbett D.S."/>
            <person name="Martin F."/>
            <person name="Nordberg H.P."/>
            <person name="Cantor M.N."/>
            <person name="Hua S.X."/>
        </authorList>
    </citation>
    <scope>NUCLEOTIDE SEQUENCE [LARGE SCALE GENOMIC DNA]</scope>
    <source>
        <strain evidence="7 8">LaAM-08-1</strain>
    </source>
</reference>
<name>A0A0C9YLX6_9AGAR</name>
<comment type="subcellular location">
    <subcellularLocation>
        <location evidence="1">Mitochondrion</location>
    </subcellularLocation>
</comment>
<organism evidence="7 8">
    <name type="scientific">Laccaria amethystina LaAM-08-1</name>
    <dbReference type="NCBI Taxonomy" id="1095629"/>
    <lineage>
        <taxon>Eukaryota</taxon>
        <taxon>Fungi</taxon>
        <taxon>Dikarya</taxon>
        <taxon>Basidiomycota</taxon>
        <taxon>Agaricomycotina</taxon>
        <taxon>Agaricomycetes</taxon>
        <taxon>Agaricomycetidae</taxon>
        <taxon>Agaricales</taxon>
        <taxon>Agaricineae</taxon>
        <taxon>Hydnangiaceae</taxon>
        <taxon>Laccaria</taxon>
    </lineage>
</organism>
<dbReference type="Proteomes" id="UP000054477">
    <property type="component" value="Unassembled WGS sequence"/>
</dbReference>
<dbReference type="PANTHER" id="PTHR21338:SF0">
    <property type="entry name" value="LARGE RIBOSOMAL SUBUNIT PROTEIN ML41"/>
    <property type="match status" value="1"/>
</dbReference>
<evidence type="ECO:0000256" key="5">
    <source>
        <dbReference type="ARBA" id="ARBA00023128"/>
    </source>
</evidence>
<dbReference type="InterPro" id="IPR019189">
    <property type="entry name" value="Ribosomal_mL41"/>
</dbReference>
<dbReference type="Pfam" id="PF09809">
    <property type="entry name" value="MRP-L27"/>
    <property type="match status" value="1"/>
</dbReference>
<evidence type="ECO:0000256" key="3">
    <source>
        <dbReference type="ARBA" id="ARBA00022946"/>
    </source>
</evidence>
<keyword evidence="5" id="KW-0496">Mitochondrion</keyword>
<evidence type="ECO:0000256" key="4">
    <source>
        <dbReference type="ARBA" id="ARBA00022980"/>
    </source>
</evidence>
<keyword evidence="3" id="KW-0809">Transit peptide</keyword>
<keyword evidence="4" id="KW-0689">Ribosomal protein</keyword>
<dbReference type="PANTHER" id="PTHR21338">
    <property type="entry name" value="MITOCHONDRIAL RIBOSOMAL PROTEIN L41"/>
    <property type="match status" value="1"/>
</dbReference>
<evidence type="ECO:0000313" key="8">
    <source>
        <dbReference type="Proteomes" id="UP000054477"/>
    </source>
</evidence>
<keyword evidence="6" id="KW-0687">Ribonucleoprotein</keyword>